<keyword evidence="6" id="KW-0297">G-protein coupled receptor</keyword>
<reference evidence="12" key="2">
    <citation type="submission" date="2015-06" db="UniProtKB">
        <authorList>
            <consortium name="EnsemblMetazoa"/>
        </authorList>
    </citation>
    <scope>IDENTIFICATION</scope>
</reference>
<keyword evidence="5 10" id="KW-1133">Transmembrane helix</keyword>
<evidence type="ECO:0000256" key="9">
    <source>
        <dbReference type="ARBA" id="ARBA00023224"/>
    </source>
</evidence>
<keyword evidence="13" id="KW-1185">Reference proteome</keyword>
<evidence type="ECO:0000256" key="2">
    <source>
        <dbReference type="ARBA" id="ARBA00010663"/>
    </source>
</evidence>
<dbReference type="GO" id="GO:0045202">
    <property type="term" value="C:synapse"/>
    <property type="evidence" value="ECO:0007669"/>
    <property type="project" value="TreeGrafter"/>
</dbReference>
<sequence length="71" mass="8362">MSKLRSQDLSLFVKLLNEYFSINFYFPFHSIITIVGNVMVMISFKMDKQLQTISNYFLLSLSIADFLIEKE</sequence>
<proteinExistence type="inferred from homology"/>
<evidence type="ECO:0000256" key="4">
    <source>
        <dbReference type="ARBA" id="ARBA00022692"/>
    </source>
</evidence>
<keyword evidence="9" id="KW-0807">Transducer</keyword>
<evidence type="ECO:0000256" key="5">
    <source>
        <dbReference type="ARBA" id="ARBA00022989"/>
    </source>
</evidence>
<comment type="subcellular location">
    <subcellularLocation>
        <location evidence="1">Cell membrane</location>
        <topology evidence="1">Multi-pass membrane protein</topology>
    </subcellularLocation>
</comment>
<feature type="transmembrane region" description="Helical" evidence="10">
    <location>
        <begin position="20"/>
        <end position="44"/>
    </location>
</feature>
<evidence type="ECO:0000256" key="8">
    <source>
        <dbReference type="ARBA" id="ARBA00023170"/>
    </source>
</evidence>
<dbReference type="PANTHER" id="PTHR24247:SF265">
    <property type="entry name" value="MUSCARINIC ACETYLCHOLINE RECEPTOR DM1"/>
    <property type="match status" value="1"/>
</dbReference>
<keyword evidence="3" id="KW-1003">Cell membrane</keyword>
<dbReference type="SUPFAM" id="SSF81321">
    <property type="entry name" value="Family A G protein-coupled receptor-like"/>
    <property type="match status" value="1"/>
</dbReference>
<dbReference type="GO" id="GO:0030425">
    <property type="term" value="C:dendrite"/>
    <property type="evidence" value="ECO:0007669"/>
    <property type="project" value="TreeGrafter"/>
</dbReference>
<dbReference type="PROSITE" id="PS50262">
    <property type="entry name" value="G_PROTEIN_RECEP_F1_2"/>
    <property type="match status" value="1"/>
</dbReference>
<evidence type="ECO:0000256" key="1">
    <source>
        <dbReference type="ARBA" id="ARBA00004651"/>
    </source>
</evidence>
<evidence type="ECO:0000313" key="12">
    <source>
        <dbReference type="EnsemblMetazoa" id="tetur342g00010.1"/>
    </source>
</evidence>
<keyword evidence="7 10" id="KW-0472">Membrane</keyword>
<dbReference type="Gene3D" id="1.20.1070.10">
    <property type="entry name" value="Rhodopsin 7-helix transmembrane proteins"/>
    <property type="match status" value="1"/>
</dbReference>
<evidence type="ECO:0000256" key="6">
    <source>
        <dbReference type="ARBA" id="ARBA00023040"/>
    </source>
</evidence>
<evidence type="ECO:0000313" key="13">
    <source>
        <dbReference type="Proteomes" id="UP000015104"/>
    </source>
</evidence>
<accession>T1L2P8</accession>
<dbReference type="PRINTS" id="PR00237">
    <property type="entry name" value="GPCRRHODOPSN"/>
</dbReference>
<keyword evidence="4 10" id="KW-0812">Transmembrane</keyword>
<dbReference type="GO" id="GO:0005886">
    <property type="term" value="C:plasma membrane"/>
    <property type="evidence" value="ECO:0007669"/>
    <property type="project" value="UniProtKB-SubCell"/>
</dbReference>
<feature type="domain" description="G-protein coupled receptors family 1 profile" evidence="11">
    <location>
        <begin position="36"/>
        <end position="71"/>
    </location>
</feature>
<comment type="similarity">
    <text evidence="2">Belongs to the G-protein coupled receptor 1 family.</text>
</comment>
<evidence type="ECO:0000259" key="11">
    <source>
        <dbReference type="PROSITE" id="PS50262"/>
    </source>
</evidence>
<dbReference type="AlphaFoldDB" id="T1L2P8"/>
<dbReference type="EnsemblMetazoa" id="tetur342g00010.1">
    <property type="protein sequence ID" value="tetur342g00010.1"/>
    <property type="gene ID" value="tetur342g00010"/>
</dbReference>
<dbReference type="GO" id="GO:0016907">
    <property type="term" value="F:G protein-coupled acetylcholine receptor activity"/>
    <property type="evidence" value="ECO:0007669"/>
    <property type="project" value="TreeGrafter"/>
</dbReference>
<dbReference type="GO" id="GO:0004993">
    <property type="term" value="F:G protein-coupled serotonin receptor activity"/>
    <property type="evidence" value="ECO:0007669"/>
    <property type="project" value="TreeGrafter"/>
</dbReference>
<evidence type="ECO:0000256" key="7">
    <source>
        <dbReference type="ARBA" id="ARBA00023136"/>
    </source>
</evidence>
<dbReference type="EMBL" id="CAEY01000957">
    <property type="status" value="NOT_ANNOTATED_CDS"/>
    <property type="molecule type" value="Genomic_DNA"/>
</dbReference>
<dbReference type="PANTHER" id="PTHR24247">
    <property type="entry name" value="5-HYDROXYTRYPTAMINE RECEPTOR"/>
    <property type="match status" value="1"/>
</dbReference>
<evidence type="ECO:0000256" key="10">
    <source>
        <dbReference type="SAM" id="Phobius"/>
    </source>
</evidence>
<organism evidence="12 13">
    <name type="scientific">Tetranychus urticae</name>
    <name type="common">Two-spotted spider mite</name>
    <dbReference type="NCBI Taxonomy" id="32264"/>
    <lineage>
        <taxon>Eukaryota</taxon>
        <taxon>Metazoa</taxon>
        <taxon>Ecdysozoa</taxon>
        <taxon>Arthropoda</taxon>
        <taxon>Chelicerata</taxon>
        <taxon>Arachnida</taxon>
        <taxon>Acari</taxon>
        <taxon>Acariformes</taxon>
        <taxon>Trombidiformes</taxon>
        <taxon>Prostigmata</taxon>
        <taxon>Eleutherengona</taxon>
        <taxon>Raphignathae</taxon>
        <taxon>Tetranychoidea</taxon>
        <taxon>Tetranychidae</taxon>
        <taxon>Tetranychus</taxon>
    </lineage>
</organism>
<protein>
    <recommendedName>
        <fullName evidence="11">G-protein coupled receptors family 1 profile domain-containing protein</fullName>
    </recommendedName>
</protein>
<dbReference type="InterPro" id="IPR000276">
    <property type="entry name" value="GPCR_Rhodpsn"/>
</dbReference>
<keyword evidence="8" id="KW-0675">Receptor</keyword>
<dbReference type="Proteomes" id="UP000015104">
    <property type="component" value="Unassembled WGS sequence"/>
</dbReference>
<dbReference type="GO" id="GO:0007197">
    <property type="term" value="P:adenylate cyclase-inhibiting G protein-coupled acetylcholine receptor signaling pathway"/>
    <property type="evidence" value="ECO:0007669"/>
    <property type="project" value="TreeGrafter"/>
</dbReference>
<dbReference type="GO" id="GO:0007187">
    <property type="term" value="P:G protein-coupled receptor signaling pathway, coupled to cyclic nucleotide second messenger"/>
    <property type="evidence" value="ECO:0007669"/>
    <property type="project" value="TreeGrafter"/>
</dbReference>
<evidence type="ECO:0000256" key="3">
    <source>
        <dbReference type="ARBA" id="ARBA00022475"/>
    </source>
</evidence>
<reference evidence="13" key="1">
    <citation type="submission" date="2011-08" db="EMBL/GenBank/DDBJ databases">
        <authorList>
            <person name="Rombauts S."/>
        </authorList>
    </citation>
    <scope>NUCLEOTIDE SEQUENCE</scope>
    <source>
        <strain evidence="13">London</strain>
    </source>
</reference>
<dbReference type="eggNOG" id="KOG4220">
    <property type="taxonomic scope" value="Eukaryota"/>
</dbReference>
<dbReference type="InterPro" id="IPR017452">
    <property type="entry name" value="GPCR_Rhodpsn_7TM"/>
</dbReference>
<dbReference type="HOGENOM" id="CLU_2743314_0_0_1"/>
<name>T1L2P8_TETUR</name>
<dbReference type="STRING" id="32264.T1L2P8"/>